<dbReference type="InterPro" id="IPR036412">
    <property type="entry name" value="HAD-like_sf"/>
</dbReference>
<dbReference type="GO" id="GO:0005829">
    <property type="term" value="C:cytosol"/>
    <property type="evidence" value="ECO:0007669"/>
    <property type="project" value="TreeGrafter"/>
</dbReference>
<dbReference type="NCBIfam" id="TIGR01549">
    <property type="entry name" value="HAD-SF-IA-v1"/>
    <property type="match status" value="1"/>
</dbReference>
<dbReference type="AlphaFoldDB" id="A0A7W9JB50"/>
<dbReference type="EC" id="3.1.3.18" evidence="1"/>
<evidence type="ECO:0000313" key="2">
    <source>
        <dbReference type="Proteomes" id="UP000549971"/>
    </source>
</evidence>
<dbReference type="RefSeq" id="WP_184799722.1">
    <property type="nucleotide sequence ID" value="NZ_JACHMY010000001.1"/>
</dbReference>
<dbReference type="GO" id="GO:0008967">
    <property type="term" value="F:phosphoglycolate phosphatase activity"/>
    <property type="evidence" value="ECO:0007669"/>
    <property type="project" value="UniProtKB-EC"/>
</dbReference>
<dbReference type="SUPFAM" id="SSF56784">
    <property type="entry name" value="HAD-like"/>
    <property type="match status" value="1"/>
</dbReference>
<proteinExistence type="predicted"/>
<dbReference type="InterPro" id="IPR050155">
    <property type="entry name" value="HAD-like_hydrolase_sf"/>
</dbReference>
<organism evidence="1 2">
    <name type="scientific">Kribbella italica</name>
    <dbReference type="NCBI Taxonomy" id="1540520"/>
    <lineage>
        <taxon>Bacteria</taxon>
        <taxon>Bacillati</taxon>
        <taxon>Actinomycetota</taxon>
        <taxon>Actinomycetes</taxon>
        <taxon>Propionibacteriales</taxon>
        <taxon>Kribbellaceae</taxon>
        <taxon>Kribbella</taxon>
    </lineage>
</organism>
<accession>A0A7W9JB50</accession>
<dbReference type="PANTHER" id="PTHR43434">
    <property type="entry name" value="PHOSPHOGLYCOLATE PHOSPHATASE"/>
    <property type="match status" value="1"/>
</dbReference>
<dbReference type="EMBL" id="JACHMY010000001">
    <property type="protein sequence ID" value="MBB5838689.1"/>
    <property type="molecule type" value="Genomic_DNA"/>
</dbReference>
<comment type="caution">
    <text evidence="1">The sequence shown here is derived from an EMBL/GenBank/DDBJ whole genome shotgun (WGS) entry which is preliminary data.</text>
</comment>
<keyword evidence="2" id="KW-1185">Reference proteome</keyword>
<dbReference type="Gene3D" id="3.40.50.1000">
    <property type="entry name" value="HAD superfamily/HAD-like"/>
    <property type="match status" value="1"/>
</dbReference>
<name>A0A7W9JB50_9ACTN</name>
<dbReference type="Proteomes" id="UP000549971">
    <property type="component" value="Unassembled WGS sequence"/>
</dbReference>
<dbReference type="InterPro" id="IPR023198">
    <property type="entry name" value="PGP-like_dom2"/>
</dbReference>
<keyword evidence="1" id="KW-0378">Hydrolase</keyword>
<dbReference type="GO" id="GO:0006281">
    <property type="term" value="P:DNA repair"/>
    <property type="evidence" value="ECO:0007669"/>
    <property type="project" value="TreeGrafter"/>
</dbReference>
<dbReference type="Gene3D" id="1.10.150.240">
    <property type="entry name" value="Putative phosphatase, domain 2"/>
    <property type="match status" value="1"/>
</dbReference>
<evidence type="ECO:0000313" key="1">
    <source>
        <dbReference type="EMBL" id="MBB5838689.1"/>
    </source>
</evidence>
<dbReference type="PANTHER" id="PTHR43434:SF1">
    <property type="entry name" value="PHOSPHOGLYCOLATE PHOSPHATASE"/>
    <property type="match status" value="1"/>
</dbReference>
<dbReference type="InterPro" id="IPR006439">
    <property type="entry name" value="HAD-SF_hydro_IA"/>
</dbReference>
<protein>
    <submittedName>
        <fullName evidence="1">Phosphoglycolate phosphatase</fullName>
        <ecNumber evidence="1">3.1.3.18</ecNumber>
    </submittedName>
</protein>
<dbReference type="Pfam" id="PF00702">
    <property type="entry name" value="Hydrolase"/>
    <property type="match status" value="1"/>
</dbReference>
<gene>
    <name evidence="1" type="ORF">HDA39_005423</name>
</gene>
<dbReference type="InterPro" id="IPR023214">
    <property type="entry name" value="HAD_sf"/>
</dbReference>
<dbReference type="CDD" id="cd01427">
    <property type="entry name" value="HAD_like"/>
    <property type="match status" value="1"/>
</dbReference>
<sequence length="226" mass="23283">MTVAEMLRGSRVVLLDFDGPVADLFPKGSGSGIGDAAREPLDRAGVELPDAVRRTVEHLVVLEFAGAHAPGCVEDVERASVAGEIAAAGTAPVTAGVVEFLDACAETGRPVVVVSNNCEPSIVRWLEREGLQGQVAGVVGRPFGRPGLMKPNPALLDGVLKELDVPAESCLMVGDSVSDIEFGRRVGARSVGYAKSAERGAQLAEAGADAITDDMGRLAAALRSVG</sequence>
<reference evidence="1 2" key="1">
    <citation type="submission" date="2020-08" db="EMBL/GenBank/DDBJ databases">
        <title>Sequencing the genomes of 1000 actinobacteria strains.</title>
        <authorList>
            <person name="Klenk H.-P."/>
        </authorList>
    </citation>
    <scope>NUCLEOTIDE SEQUENCE [LARGE SCALE GENOMIC DNA]</scope>
    <source>
        <strain evidence="1 2">DSM 28967</strain>
    </source>
</reference>